<accession>A0A0C5PXG5</accession>
<sequence>MKYIIPLILSAFFITACDQKTEPSQIDCSKSVSKMTDQEKNQCGKSGEFTKSPEKKW</sequence>
<dbReference type="PROSITE" id="PS51257">
    <property type="entry name" value="PROKAR_LIPOPROTEIN"/>
    <property type="match status" value="1"/>
</dbReference>
<keyword evidence="2" id="KW-0614">Plasmid</keyword>
<evidence type="ECO:0000256" key="1">
    <source>
        <dbReference type="SAM" id="MobiDB-lite"/>
    </source>
</evidence>
<protein>
    <submittedName>
        <fullName evidence="2">TrbK</fullName>
    </submittedName>
</protein>
<dbReference type="AlphaFoldDB" id="A0A0C5PXG5"/>
<dbReference type="PATRIC" id="fig|562.7267.peg.4835"/>
<organism evidence="2">
    <name type="scientific">Escherichia coli</name>
    <dbReference type="NCBI Taxonomy" id="562"/>
    <lineage>
        <taxon>Bacteria</taxon>
        <taxon>Pseudomonadati</taxon>
        <taxon>Pseudomonadota</taxon>
        <taxon>Gammaproteobacteria</taxon>
        <taxon>Enterobacterales</taxon>
        <taxon>Enterobacteriaceae</taxon>
        <taxon>Escherichia</taxon>
    </lineage>
</organism>
<dbReference type="NCBIfam" id="TIGR04359">
    <property type="entry name" value="TrbK_RP4"/>
    <property type="match status" value="1"/>
</dbReference>
<evidence type="ECO:0000313" key="2">
    <source>
        <dbReference type="EMBL" id="AJQ17258.1"/>
    </source>
</evidence>
<dbReference type="InterPro" id="IPR027584">
    <property type="entry name" value="TrbK_RP4"/>
</dbReference>
<proteinExistence type="predicted"/>
<name>A0A0C5PXG5_ECOLX</name>
<reference evidence="2" key="1">
    <citation type="submission" date="2014-12" db="EMBL/GenBank/DDBJ databases">
        <title>Detection a broad host range IncP plasmid carrying cfr gene from extended-spectrum cephalosporin-resistant Escherichia coli.</title>
        <authorList>
            <person name="Liu X.-Q."/>
            <person name="Liu J.-H."/>
            <person name="Zeng Z.-l."/>
        </authorList>
    </citation>
    <scope>NUCLEOTIDE SEQUENCE</scope>
    <source>
        <strain evidence="2">FP671</strain>
        <plasmid evidence="2">pHNFP671</plasmid>
    </source>
</reference>
<geneLocation type="plasmid" evidence="2">
    <name>pHNFP671</name>
</geneLocation>
<feature type="region of interest" description="Disordered" evidence="1">
    <location>
        <begin position="28"/>
        <end position="57"/>
    </location>
</feature>
<dbReference type="RefSeq" id="WP_024252956.1">
    <property type="nucleotide sequence ID" value="NZ_ABACVG020000002.1"/>
</dbReference>
<dbReference type="EMBL" id="KP324830">
    <property type="protein sequence ID" value="AJQ17258.1"/>
    <property type="molecule type" value="Genomic_DNA"/>
</dbReference>